<dbReference type="EMBL" id="JBHSMF010000009">
    <property type="protein sequence ID" value="MFC5499073.1"/>
    <property type="molecule type" value="Genomic_DNA"/>
</dbReference>
<dbReference type="Proteomes" id="UP001596037">
    <property type="component" value="Unassembled WGS sequence"/>
</dbReference>
<evidence type="ECO:0000313" key="2">
    <source>
        <dbReference type="EMBL" id="MFC5499073.1"/>
    </source>
</evidence>
<protein>
    <submittedName>
        <fullName evidence="2">Uncharacterized protein</fullName>
    </submittedName>
</protein>
<feature type="transmembrane region" description="Helical" evidence="1">
    <location>
        <begin position="65"/>
        <end position="84"/>
    </location>
</feature>
<keyword evidence="1" id="KW-0472">Membrane</keyword>
<proteinExistence type="predicted"/>
<evidence type="ECO:0000313" key="3">
    <source>
        <dbReference type="Proteomes" id="UP001596037"/>
    </source>
</evidence>
<keyword evidence="1" id="KW-1133">Transmembrane helix</keyword>
<keyword evidence="3" id="KW-1185">Reference proteome</keyword>
<reference evidence="3" key="1">
    <citation type="journal article" date="2019" name="Int. J. Syst. Evol. Microbiol.">
        <title>The Global Catalogue of Microorganisms (GCM) 10K type strain sequencing project: providing services to taxonomists for standard genome sequencing and annotation.</title>
        <authorList>
            <consortium name="The Broad Institute Genomics Platform"/>
            <consortium name="The Broad Institute Genome Sequencing Center for Infectious Disease"/>
            <person name="Wu L."/>
            <person name="Ma J."/>
        </authorList>
    </citation>
    <scope>NUCLEOTIDE SEQUENCE [LARGE SCALE GENOMIC DNA]</scope>
    <source>
        <strain evidence="3">CCUG 57401</strain>
    </source>
</reference>
<comment type="caution">
    <text evidence="2">The sequence shown here is derived from an EMBL/GenBank/DDBJ whole genome shotgun (WGS) entry which is preliminary data.</text>
</comment>
<organism evidence="2 3">
    <name type="scientific">Caenimonas terrae</name>
    <dbReference type="NCBI Taxonomy" id="696074"/>
    <lineage>
        <taxon>Bacteria</taxon>
        <taxon>Pseudomonadati</taxon>
        <taxon>Pseudomonadota</taxon>
        <taxon>Betaproteobacteria</taxon>
        <taxon>Burkholderiales</taxon>
        <taxon>Comamonadaceae</taxon>
        <taxon>Caenimonas</taxon>
    </lineage>
</organism>
<evidence type="ECO:0000256" key="1">
    <source>
        <dbReference type="SAM" id="Phobius"/>
    </source>
</evidence>
<feature type="transmembrane region" description="Helical" evidence="1">
    <location>
        <begin position="90"/>
        <end position="108"/>
    </location>
</feature>
<accession>A0ABW0NIV1</accession>
<name>A0ABW0NIV1_9BURK</name>
<sequence>MISREAADAIARVLLEQARGESERRKNAMARHAQLFYRFPELRQFQPWQRNVITRRCSDLVKREPLMLTLYIAWLSFVLAIAFFHPSPLLGDSAGTTVVLGGIVLTVFQRWRVRRYVRAFVAFVQSREAGSADHRGQPAKKAP</sequence>
<keyword evidence="1" id="KW-0812">Transmembrane</keyword>
<dbReference type="RefSeq" id="WP_376851173.1">
    <property type="nucleotide sequence ID" value="NZ_JBHSMF010000009.1"/>
</dbReference>
<gene>
    <name evidence="2" type="ORF">ACFPOE_16110</name>
</gene>